<sequence length="119" mass="12846">MSIINQKRIQREKNVENIVKKTLIGLFAPLGLILISRSGSLIKSSMLIGGGIGFGMGYNESYGKSCCKSSCTKSSCSEKKACPVTNNNNDNNDNNNNNNNTTSTTTPKECCSKTAEKEN</sequence>
<evidence type="ECO:0000313" key="3">
    <source>
        <dbReference type="EMBL" id="KAK5576303.1"/>
    </source>
</evidence>
<dbReference type="Proteomes" id="UP001344447">
    <property type="component" value="Unassembled WGS sequence"/>
</dbReference>
<evidence type="ECO:0000256" key="1">
    <source>
        <dbReference type="SAM" id="MobiDB-lite"/>
    </source>
</evidence>
<dbReference type="Pfam" id="PF22038">
    <property type="entry name" value="PRC2_EED_ins"/>
    <property type="match status" value="1"/>
</dbReference>
<dbReference type="AlphaFoldDB" id="A0AAN7U3N9"/>
<name>A0AAN7U3N9_9MYCE</name>
<protein>
    <recommendedName>
        <fullName evidence="2">Polycomb protein EED-like insertion domain-containing protein</fullName>
    </recommendedName>
</protein>
<feature type="domain" description="Polycomb protein EED-like insertion" evidence="2">
    <location>
        <begin position="40"/>
        <end position="104"/>
    </location>
</feature>
<feature type="region of interest" description="Disordered" evidence="1">
    <location>
        <begin position="74"/>
        <end position="119"/>
    </location>
</feature>
<reference evidence="3 4" key="1">
    <citation type="submission" date="2023-11" db="EMBL/GenBank/DDBJ databases">
        <title>Dfirmibasis_genome.</title>
        <authorList>
            <person name="Edelbroek B."/>
            <person name="Kjellin J."/>
            <person name="Jerlstrom-Hultqvist J."/>
            <person name="Soderbom F."/>
        </authorList>
    </citation>
    <scope>NUCLEOTIDE SEQUENCE [LARGE SCALE GENOMIC DNA]</scope>
    <source>
        <strain evidence="3 4">TNS-C-14</strain>
    </source>
</reference>
<dbReference type="InterPro" id="IPR053893">
    <property type="entry name" value="PRC2_EED-like_ins"/>
</dbReference>
<feature type="compositionally biased region" description="Basic and acidic residues" evidence="1">
    <location>
        <begin position="110"/>
        <end position="119"/>
    </location>
</feature>
<dbReference type="EMBL" id="JAVFKY010000005">
    <property type="protein sequence ID" value="KAK5576303.1"/>
    <property type="molecule type" value="Genomic_DNA"/>
</dbReference>
<evidence type="ECO:0000259" key="2">
    <source>
        <dbReference type="Pfam" id="PF22038"/>
    </source>
</evidence>
<evidence type="ECO:0000313" key="4">
    <source>
        <dbReference type="Proteomes" id="UP001344447"/>
    </source>
</evidence>
<keyword evidence="4" id="KW-1185">Reference proteome</keyword>
<comment type="caution">
    <text evidence="3">The sequence shown here is derived from an EMBL/GenBank/DDBJ whole genome shotgun (WGS) entry which is preliminary data.</text>
</comment>
<feature type="compositionally biased region" description="Low complexity" evidence="1">
    <location>
        <begin position="85"/>
        <end position="106"/>
    </location>
</feature>
<gene>
    <name evidence="3" type="ORF">RB653_007444</name>
</gene>
<accession>A0AAN7U3N9</accession>
<organism evidence="3 4">
    <name type="scientific">Dictyostelium firmibasis</name>
    <dbReference type="NCBI Taxonomy" id="79012"/>
    <lineage>
        <taxon>Eukaryota</taxon>
        <taxon>Amoebozoa</taxon>
        <taxon>Evosea</taxon>
        <taxon>Eumycetozoa</taxon>
        <taxon>Dictyostelia</taxon>
        <taxon>Dictyosteliales</taxon>
        <taxon>Dictyosteliaceae</taxon>
        <taxon>Dictyostelium</taxon>
    </lineage>
</organism>
<proteinExistence type="predicted"/>